<evidence type="ECO:0008006" key="3">
    <source>
        <dbReference type="Google" id="ProtNLM"/>
    </source>
</evidence>
<evidence type="ECO:0000313" key="1">
    <source>
        <dbReference type="EMBL" id="MBG6133954.1"/>
    </source>
</evidence>
<name>A0A8J7KFN3_9ACTN</name>
<organism evidence="1 2">
    <name type="scientific">Longispora fulva</name>
    <dbReference type="NCBI Taxonomy" id="619741"/>
    <lineage>
        <taxon>Bacteria</taxon>
        <taxon>Bacillati</taxon>
        <taxon>Actinomycetota</taxon>
        <taxon>Actinomycetes</taxon>
        <taxon>Micromonosporales</taxon>
        <taxon>Micromonosporaceae</taxon>
        <taxon>Longispora</taxon>
    </lineage>
</organism>
<sequence>MRAELWQTTHLMHLSLPETSPPQRMLFNLYYKIHGERAHALPALLPEVWLHWDPYTAKARGAKTMRNLRMDFLMLLPGGHRIVLEVDGRNHDAESGRAEPTIYAKTMRGDRELKLARYDVFRFGAADLTDEPAARKLLQAFFSDLFKTYHVTGDPKHELAALPERLSWQFLRLSMFDSHVSWGPFCQMLYGHLGCDMQDVLRRGG</sequence>
<dbReference type="AlphaFoldDB" id="A0A8J7KFN3"/>
<gene>
    <name evidence="1" type="ORF">IW245_000148</name>
</gene>
<dbReference type="RefSeq" id="WP_197001249.1">
    <property type="nucleotide sequence ID" value="NZ_BONS01000041.1"/>
</dbReference>
<reference evidence="1" key="1">
    <citation type="submission" date="2020-11" db="EMBL/GenBank/DDBJ databases">
        <title>Sequencing the genomes of 1000 actinobacteria strains.</title>
        <authorList>
            <person name="Klenk H.-P."/>
        </authorList>
    </citation>
    <scope>NUCLEOTIDE SEQUENCE</scope>
    <source>
        <strain evidence="1">DSM 45356</strain>
    </source>
</reference>
<dbReference type="EMBL" id="JADOUF010000001">
    <property type="protein sequence ID" value="MBG6133954.1"/>
    <property type="molecule type" value="Genomic_DNA"/>
</dbReference>
<dbReference type="Proteomes" id="UP000622552">
    <property type="component" value="Unassembled WGS sequence"/>
</dbReference>
<proteinExistence type="predicted"/>
<accession>A0A8J7KFN3</accession>
<comment type="caution">
    <text evidence="1">The sequence shown here is derived from an EMBL/GenBank/DDBJ whole genome shotgun (WGS) entry which is preliminary data.</text>
</comment>
<keyword evidence="2" id="KW-1185">Reference proteome</keyword>
<protein>
    <recommendedName>
        <fullName evidence="3">DUF559 domain-containing protein</fullName>
    </recommendedName>
</protein>
<evidence type="ECO:0000313" key="2">
    <source>
        <dbReference type="Proteomes" id="UP000622552"/>
    </source>
</evidence>